<proteinExistence type="predicted"/>
<gene>
    <name evidence="4" type="ORF">Metli_1496</name>
</gene>
<feature type="domain" description="DUF3344" evidence="3">
    <location>
        <begin position="417"/>
        <end position="680"/>
    </location>
</feature>
<organism evidence="4 5">
    <name type="scientific">Methanofollis liminatans DSM 4140</name>
    <dbReference type="NCBI Taxonomy" id="28892"/>
    <lineage>
        <taxon>Archaea</taxon>
        <taxon>Methanobacteriati</taxon>
        <taxon>Methanobacteriota</taxon>
        <taxon>Stenosarchaea group</taxon>
        <taxon>Methanomicrobia</taxon>
        <taxon>Methanomicrobiales</taxon>
        <taxon>Methanomicrobiaceae</taxon>
        <taxon>Methanofollis</taxon>
    </lineage>
</organism>
<keyword evidence="5" id="KW-1185">Reference proteome</keyword>
<dbReference type="InterPro" id="IPR011635">
    <property type="entry name" value="CARDB"/>
</dbReference>
<reference evidence="4 5" key="1">
    <citation type="submission" date="2011-08" db="EMBL/GenBank/DDBJ databases">
        <title>The complete genome of Methanofollis liminatans DSM 4140.</title>
        <authorList>
            <consortium name="US DOE Joint Genome Institute (JGI-PGF)"/>
            <person name="Lucas S."/>
            <person name="Han J."/>
            <person name="Lapidus A."/>
            <person name="Bruce D."/>
            <person name="Goodwin L."/>
            <person name="Pitluck S."/>
            <person name="Peters L."/>
            <person name="Kyrpides N."/>
            <person name="Mavromatis K."/>
            <person name="Ivanova N."/>
            <person name="Mikhailova N."/>
            <person name="Lu M."/>
            <person name="Detter J.C."/>
            <person name="Tapia R."/>
            <person name="Han C."/>
            <person name="Land M."/>
            <person name="Hauser L."/>
            <person name="Markowitz V."/>
            <person name="Cheng J.-F."/>
            <person name="Hugenholtz P."/>
            <person name="Woyke T."/>
            <person name="Wu D."/>
            <person name="Spring S."/>
            <person name="Schuler E."/>
            <person name="Brambilla E."/>
            <person name="Klenk H.-P."/>
            <person name="Eisen J.A."/>
        </authorList>
    </citation>
    <scope>NUCLEOTIDE SEQUENCE [LARGE SCALE GENOMIC DNA]</scope>
    <source>
        <strain evidence="4 5">DSM 4140</strain>
    </source>
</reference>
<protein>
    <submittedName>
        <fullName evidence="4">APHP domain protein</fullName>
    </submittedName>
</protein>
<feature type="domain" description="DUF3344" evidence="3">
    <location>
        <begin position="51"/>
        <end position="306"/>
    </location>
</feature>
<dbReference type="InterPro" id="IPR013783">
    <property type="entry name" value="Ig-like_fold"/>
</dbReference>
<evidence type="ECO:0000313" key="4">
    <source>
        <dbReference type="EMBL" id="EJG07447.1"/>
    </source>
</evidence>
<dbReference type="AlphaFoldDB" id="J1L2Z8"/>
<evidence type="ECO:0000313" key="5">
    <source>
        <dbReference type="Proteomes" id="UP000005095"/>
    </source>
</evidence>
<dbReference type="Pfam" id="PF07705">
    <property type="entry name" value="CARDB"/>
    <property type="match status" value="1"/>
</dbReference>
<dbReference type="HOGENOM" id="CLU_317762_0_0_2"/>
<keyword evidence="1" id="KW-0472">Membrane</keyword>
<dbReference type="Gene3D" id="2.60.40.10">
    <property type="entry name" value="Immunoglobulins"/>
    <property type="match status" value="1"/>
</dbReference>
<evidence type="ECO:0000259" key="3">
    <source>
        <dbReference type="Pfam" id="PF11824"/>
    </source>
</evidence>
<accession>J1L2Z8</accession>
<dbReference type="InterPro" id="IPR026453">
    <property type="entry name" value="PGF_pre_PGF"/>
</dbReference>
<name>J1L2Z8_9EURY</name>
<dbReference type="NCBIfam" id="TIGR04213">
    <property type="entry name" value="PGF_pre_PGF"/>
    <property type="match status" value="1"/>
</dbReference>
<dbReference type="Proteomes" id="UP000005095">
    <property type="component" value="Chromosome"/>
</dbReference>
<dbReference type="EMBL" id="CM001555">
    <property type="protein sequence ID" value="EJG07447.1"/>
    <property type="molecule type" value="Genomic_DNA"/>
</dbReference>
<dbReference type="InterPro" id="IPR021779">
    <property type="entry name" value="DUF3344"/>
</dbReference>
<dbReference type="Pfam" id="PF11824">
    <property type="entry name" value="DUF3344"/>
    <property type="match status" value="2"/>
</dbReference>
<dbReference type="STRING" id="28892.Metli_1496"/>
<evidence type="ECO:0000259" key="2">
    <source>
        <dbReference type="Pfam" id="PF07705"/>
    </source>
</evidence>
<feature type="domain" description="CARDB" evidence="2">
    <location>
        <begin position="311"/>
        <end position="395"/>
    </location>
</feature>
<keyword evidence="1" id="KW-0812">Transmembrane</keyword>
<keyword evidence="1" id="KW-1133">Transmembrane helix</keyword>
<evidence type="ECO:0000256" key="1">
    <source>
        <dbReference type="SAM" id="Phobius"/>
    </source>
</evidence>
<sequence>MGGVSLRKSIIFHLNSWRISESPRGAGRHLQIFAVLLLCLALIPATVSADGIDLVTVGSGTVSGGLWSDPGVMWNTSWPSTGGVEVTKAYAMPAYDDLEWARLYLAVYIGSTSEAKQTTIEVSIDGDGDGTFDTLALESLNSTDIGVTPGKPHITRESSNYVLWYDVKESISAQNPAVLVNTTGSFDGRVKAACLVAAYNDGDADRVYYRVNAGHFTGQGSTDFDLSDLPAGFADADLTNLYLASTEATEYTFNGDTIVAYDSDKVIYSGYNSFDVNASLVSGVNTFGWPGAGSYYRSVLALLSVKAQPADIEITAITPNAKEIFANEPNTIAATVKNNGTAASGAFSVSFSINGAVQNVSVPDLAAGNTTTVSVVDPAIRALGDAVTIVVTTDASPANNLTLTKSVVYNGYKGKRYTGGDDITGLTNFTVTGGLVYSTGDSAYLGGSSGWTTYTANWTAADLSLPANATVEAAYLCAFYTYDKNQVMPENVSLSFNGVGVPYLAYYTDQKLYGTYNFPSGMVVYNVTDSFDLSGNSVTVTNLGTGASSFNGMTLFVVYEDPAATQKQILFNAGYDILSGKATYAASPEEATAYAPFAYHPLLGVNLSAARLITVAPAASAEGTLLFGNQIWTPAWNYSGVSNIGIDERDVTAYLNATPVAAFRSDNDYFDAACAVLVLEYGDPIVPPTPTPTPDNTGGGDDAGTIAAAGALSTGATASFSYSGTVSRVMVTVSRPTAGIMLAVTENGEIPVDGPSGAVYRYLETDLSYTTDDGIDEAVFEFSVPLSWLADQGLTVRDIVLMRYHNGVWTALPTELIGESGNEARYRATSPGFSYFAIVTEKNGASVAGESLGETPAVTVAPEQTPAATTPSTLAATTAPAATGTTSVQATTPQASPLLGILPFAALGVFLLMRRK</sequence>
<feature type="transmembrane region" description="Helical" evidence="1">
    <location>
        <begin position="895"/>
        <end position="913"/>
    </location>
</feature>